<dbReference type="GO" id="GO:0000166">
    <property type="term" value="F:nucleotide binding"/>
    <property type="evidence" value="ECO:0007669"/>
    <property type="project" value="InterPro"/>
</dbReference>
<organism evidence="3 4">
    <name type="scientific">Rhodopirellula sallentina SM41</name>
    <dbReference type="NCBI Taxonomy" id="1263870"/>
    <lineage>
        <taxon>Bacteria</taxon>
        <taxon>Pseudomonadati</taxon>
        <taxon>Planctomycetota</taxon>
        <taxon>Planctomycetia</taxon>
        <taxon>Pirellulales</taxon>
        <taxon>Pirellulaceae</taxon>
        <taxon>Rhodopirellula</taxon>
    </lineage>
</organism>
<dbReference type="GO" id="GO:0016491">
    <property type="term" value="F:oxidoreductase activity"/>
    <property type="evidence" value="ECO:0007669"/>
    <property type="project" value="UniProtKB-KW"/>
</dbReference>
<sequence length="181" mass="19538">MTINRRNFLNATASLTAAATVGVHTSSAAESKSTVNFALVGLGSLSTKQIAPALQKTQHAKLAGIVTGTPSKEKTWAEKYGIPQHNIYDYDTFDKLSENEEIDVVYIVLPNGMHHEFTIRGAKAGKHVLCEKPMANSAQECREMIAACDENTANSRSVIDVNSNLTINTASRPLDNETFGA</sequence>
<dbReference type="InterPro" id="IPR008354">
    <property type="entry name" value="Glc-Fru_OxRdtase_bac"/>
</dbReference>
<dbReference type="PANTHER" id="PTHR43818:SF11">
    <property type="entry name" value="BCDNA.GH03377"/>
    <property type="match status" value="1"/>
</dbReference>
<dbReference type="InterPro" id="IPR000683">
    <property type="entry name" value="Gfo/Idh/MocA-like_OxRdtase_N"/>
</dbReference>
<keyword evidence="1" id="KW-0560">Oxidoreductase</keyword>
<dbReference type="PROSITE" id="PS51318">
    <property type="entry name" value="TAT"/>
    <property type="match status" value="1"/>
</dbReference>
<dbReference type="PRINTS" id="PR01775">
    <property type="entry name" value="GLFROXRDTASE"/>
</dbReference>
<dbReference type="Pfam" id="PF01408">
    <property type="entry name" value="GFO_IDH_MocA"/>
    <property type="match status" value="1"/>
</dbReference>
<gene>
    <name evidence="3" type="ORF">RSSM_00157</name>
</gene>
<dbReference type="NCBIfam" id="TIGR01409">
    <property type="entry name" value="TAT_signal_seq"/>
    <property type="match status" value="1"/>
</dbReference>
<accession>M5UQX4</accession>
<proteinExistence type="predicted"/>
<dbReference type="Gene3D" id="3.40.50.720">
    <property type="entry name" value="NAD(P)-binding Rossmann-like Domain"/>
    <property type="match status" value="1"/>
</dbReference>
<dbReference type="InterPro" id="IPR036291">
    <property type="entry name" value="NAD(P)-bd_dom_sf"/>
</dbReference>
<dbReference type="PATRIC" id="fig|1263870.3.peg.179"/>
<evidence type="ECO:0000313" key="3">
    <source>
        <dbReference type="EMBL" id="EMI58388.1"/>
    </source>
</evidence>
<dbReference type="InterPro" id="IPR006311">
    <property type="entry name" value="TAT_signal"/>
</dbReference>
<evidence type="ECO:0000259" key="2">
    <source>
        <dbReference type="Pfam" id="PF01408"/>
    </source>
</evidence>
<name>M5UQX4_9BACT</name>
<evidence type="ECO:0000256" key="1">
    <source>
        <dbReference type="ARBA" id="ARBA00023002"/>
    </source>
</evidence>
<dbReference type="Proteomes" id="UP000011885">
    <property type="component" value="Unassembled WGS sequence"/>
</dbReference>
<dbReference type="InterPro" id="IPR050463">
    <property type="entry name" value="Gfo/Idh/MocA_oxidrdct_glycsds"/>
</dbReference>
<comment type="caution">
    <text evidence="3">The sequence shown here is derived from an EMBL/GenBank/DDBJ whole genome shotgun (WGS) entry which is preliminary data.</text>
</comment>
<protein>
    <submittedName>
        <fullName evidence="3">Glucose-fructose oxidoreductase</fullName>
    </submittedName>
</protein>
<dbReference type="SUPFAM" id="SSF51735">
    <property type="entry name" value="NAD(P)-binding Rossmann-fold domains"/>
    <property type="match status" value="1"/>
</dbReference>
<dbReference type="PANTHER" id="PTHR43818">
    <property type="entry name" value="BCDNA.GH03377"/>
    <property type="match status" value="1"/>
</dbReference>
<reference evidence="3 4" key="1">
    <citation type="journal article" date="2013" name="Mar. Genomics">
        <title>Expression of sulfatases in Rhodopirellula baltica and the diversity of sulfatases in the genus Rhodopirellula.</title>
        <authorList>
            <person name="Wegner C.E."/>
            <person name="Richter-Heitmann T."/>
            <person name="Klindworth A."/>
            <person name="Klockow C."/>
            <person name="Richter M."/>
            <person name="Achstetter T."/>
            <person name="Glockner F.O."/>
            <person name="Harder J."/>
        </authorList>
    </citation>
    <scope>NUCLEOTIDE SEQUENCE [LARGE SCALE GENOMIC DNA]</scope>
    <source>
        <strain evidence="3 4">SM41</strain>
    </source>
</reference>
<feature type="domain" description="Gfo/Idh/MocA-like oxidoreductase N-terminal" evidence="2">
    <location>
        <begin position="35"/>
        <end position="151"/>
    </location>
</feature>
<dbReference type="RefSeq" id="WP_008673309.1">
    <property type="nucleotide sequence ID" value="NZ_ANOH01000009.1"/>
</dbReference>
<evidence type="ECO:0000313" key="4">
    <source>
        <dbReference type="Proteomes" id="UP000011885"/>
    </source>
</evidence>
<dbReference type="AlphaFoldDB" id="M5UQX4"/>
<dbReference type="InterPro" id="IPR019546">
    <property type="entry name" value="TAT_signal_bac_arc"/>
</dbReference>
<dbReference type="EMBL" id="ANOH01000009">
    <property type="protein sequence ID" value="EMI58388.1"/>
    <property type="molecule type" value="Genomic_DNA"/>
</dbReference>
<keyword evidence="4" id="KW-1185">Reference proteome</keyword>